<dbReference type="InterPro" id="IPR018146">
    <property type="entry name" value="Glyoxalase_1_CS"/>
</dbReference>
<dbReference type="EMBL" id="CP034348">
    <property type="protein sequence ID" value="QGX97326.1"/>
    <property type="molecule type" value="Genomic_DNA"/>
</dbReference>
<evidence type="ECO:0000313" key="3">
    <source>
        <dbReference type="EMBL" id="QGX97326.1"/>
    </source>
</evidence>
<dbReference type="GO" id="GO:0046872">
    <property type="term" value="F:metal ion binding"/>
    <property type="evidence" value="ECO:0007669"/>
    <property type="project" value="UniProtKB-KW"/>
</dbReference>
<dbReference type="PANTHER" id="PTHR43279:SF1">
    <property type="entry name" value="CATECHOL-2,3-DIOXYGENASE"/>
    <property type="match status" value="1"/>
</dbReference>
<evidence type="ECO:0000313" key="4">
    <source>
        <dbReference type="Proteomes" id="UP000428330"/>
    </source>
</evidence>
<organism evidence="3 4">
    <name type="scientific">Roseovarius faecimaris</name>
    <dbReference type="NCBI Taxonomy" id="2494550"/>
    <lineage>
        <taxon>Bacteria</taxon>
        <taxon>Pseudomonadati</taxon>
        <taxon>Pseudomonadota</taxon>
        <taxon>Alphaproteobacteria</taxon>
        <taxon>Rhodobacterales</taxon>
        <taxon>Roseobacteraceae</taxon>
        <taxon>Roseovarius</taxon>
    </lineage>
</organism>
<dbReference type="InterPro" id="IPR004360">
    <property type="entry name" value="Glyas_Fos-R_dOase_dom"/>
</dbReference>
<keyword evidence="1" id="KW-0479">Metal-binding</keyword>
<reference evidence="4" key="1">
    <citation type="submission" date="2018-12" db="EMBL/GenBank/DDBJ databases">
        <title>Complete genome sequence of Roseovarius sp. MME-070.</title>
        <authorList>
            <person name="Nam Y.-D."/>
            <person name="Kang J."/>
            <person name="Chung W.-H."/>
            <person name="Park Y.S."/>
        </authorList>
    </citation>
    <scope>NUCLEOTIDE SEQUENCE [LARGE SCALE GENOMIC DNA]</scope>
    <source>
        <strain evidence="4">MME-070</strain>
    </source>
</reference>
<dbReference type="Pfam" id="PF00903">
    <property type="entry name" value="Glyoxalase"/>
    <property type="match status" value="1"/>
</dbReference>
<name>A0A6I6IQ41_9RHOB</name>
<sequence>MTQPVHPAASIGHVHLKVSDLDRAIGFYSGVLGFELQQKFGSGAAFLSAGGYHHHIGLNTWESRGGTAPPKGHTGLYHTAFLYPDRAQLADAVRRVVNAGYPIEGAADHGVSEAVYLSDPDGNGVELYRDRAPDEWPRDADGALAMFNAPLDVAALLAEAP</sequence>
<dbReference type="PANTHER" id="PTHR43279">
    <property type="entry name" value="CATECHOL-2,3-DIOXYGENASE"/>
    <property type="match status" value="1"/>
</dbReference>
<feature type="domain" description="VOC" evidence="2">
    <location>
        <begin position="10"/>
        <end position="130"/>
    </location>
</feature>
<gene>
    <name evidence="3" type="ORF">EI983_03140</name>
</gene>
<dbReference type="PROSITE" id="PS51819">
    <property type="entry name" value="VOC"/>
    <property type="match status" value="1"/>
</dbReference>
<accession>A0A6I6IQ41</accession>
<dbReference type="Proteomes" id="UP000428330">
    <property type="component" value="Chromosome"/>
</dbReference>
<dbReference type="Gene3D" id="3.10.180.10">
    <property type="entry name" value="2,3-Dihydroxybiphenyl 1,2-Dioxygenase, domain 1"/>
    <property type="match status" value="1"/>
</dbReference>
<dbReference type="InterPro" id="IPR029068">
    <property type="entry name" value="Glyas_Bleomycin-R_OHBP_Dase"/>
</dbReference>
<protein>
    <submittedName>
        <fullName evidence="3">Glyoxalase</fullName>
    </submittedName>
</protein>
<evidence type="ECO:0000259" key="2">
    <source>
        <dbReference type="PROSITE" id="PS51819"/>
    </source>
</evidence>
<dbReference type="PROSITE" id="PS00934">
    <property type="entry name" value="GLYOXALASE_I_1"/>
    <property type="match status" value="1"/>
</dbReference>
<dbReference type="KEGG" id="rom:EI983_03140"/>
<keyword evidence="4" id="KW-1185">Reference proteome</keyword>
<dbReference type="AlphaFoldDB" id="A0A6I6IQ41"/>
<dbReference type="RefSeq" id="WP_157705909.1">
    <property type="nucleotide sequence ID" value="NZ_CP034348.1"/>
</dbReference>
<dbReference type="OrthoDB" id="9792626at2"/>
<dbReference type="GO" id="GO:0004462">
    <property type="term" value="F:lactoylglutathione lyase activity"/>
    <property type="evidence" value="ECO:0007669"/>
    <property type="project" value="InterPro"/>
</dbReference>
<dbReference type="SUPFAM" id="SSF54593">
    <property type="entry name" value="Glyoxalase/Bleomycin resistance protein/Dihydroxybiphenyl dioxygenase"/>
    <property type="match status" value="1"/>
</dbReference>
<dbReference type="InterPro" id="IPR037523">
    <property type="entry name" value="VOC_core"/>
</dbReference>
<evidence type="ECO:0000256" key="1">
    <source>
        <dbReference type="ARBA" id="ARBA00022723"/>
    </source>
</evidence>
<proteinExistence type="predicted"/>